<feature type="transmembrane region" description="Helical" evidence="1">
    <location>
        <begin position="45"/>
        <end position="63"/>
    </location>
</feature>
<feature type="transmembrane region" description="Helical" evidence="1">
    <location>
        <begin position="17"/>
        <end position="33"/>
    </location>
</feature>
<dbReference type="Proteomes" id="UP001183390">
    <property type="component" value="Unassembled WGS sequence"/>
</dbReference>
<comment type="caution">
    <text evidence="3">The sequence shown here is derived from an EMBL/GenBank/DDBJ whole genome shotgun (WGS) entry which is preliminary data.</text>
</comment>
<dbReference type="GO" id="GO:0034220">
    <property type="term" value="P:monoatomic ion transmembrane transport"/>
    <property type="evidence" value="ECO:0007669"/>
    <property type="project" value="UniProtKB-KW"/>
</dbReference>
<feature type="transmembrane region" description="Helical" evidence="1">
    <location>
        <begin position="144"/>
        <end position="163"/>
    </location>
</feature>
<reference evidence="4" key="1">
    <citation type="submission" date="2023-07" db="EMBL/GenBank/DDBJ databases">
        <title>30 novel species of actinomycetes from the DSMZ collection.</title>
        <authorList>
            <person name="Nouioui I."/>
        </authorList>
    </citation>
    <scope>NUCLEOTIDE SEQUENCE [LARGE SCALE GENOMIC DNA]</scope>
    <source>
        <strain evidence="4">DSM 44743</strain>
    </source>
</reference>
<organism evidence="3 4">
    <name type="scientific">Nocardiopsis lambiniae</name>
    <dbReference type="NCBI Taxonomy" id="3075539"/>
    <lineage>
        <taxon>Bacteria</taxon>
        <taxon>Bacillati</taxon>
        <taxon>Actinomycetota</taxon>
        <taxon>Actinomycetes</taxon>
        <taxon>Streptosporangiales</taxon>
        <taxon>Nocardiopsidaceae</taxon>
        <taxon>Nocardiopsis</taxon>
    </lineage>
</organism>
<keyword evidence="4" id="KW-1185">Reference proteome</keyword>
<feature type="transmembrane region" description="Helical" evidence="1">
    <location>
        <begin position="83"/>
        <end position="103"/>
    </location>
</feature>
<keyword evidence="3" id="KW-0813">Transport</keyword>
<dbReference type="Pfam" id="PF07885">
    <property type="entry name" value="Ion_trans_2"/>
    <property type="match status" value="1"/>
</dbReference>
<dbReference type="SUPFAM" id="SSF81324">
    <property type="entry name" value="Voltage-gated potassium channels"/>
    <property type="match status" value="1"/>
</dbReference>
<gene>
    <name evidence="3" type="ORF">RM479_09505</name>
</gene>
<sequence length="175" mass="19127">MSFVSGRVPILRRWDRAVLAGEVVLILALYYVVPFDYTATSWQVWARWIVFALGVCLICLSMLRAARRQGREDPATLPLRPPILIAVCGIALFALADHGVALARPGEFVGLETRTDALYFALTTLATVGYGDIHAQGQWARGLLIAQMIFNVAVIAGAARLVASRLRARGHGDPR</sequence>
<dbReference type="Gene3D" id="1.10.287.70">
    <property type="match status" value="1"/>
</dbReference>
<evidence type="ECO:0000259" key="2">
    <source>
        <dbReference type="Pfam" id="PF07885"/>
    </source>
</evidence>
<accession>A0ABU2M7T4</accession>
<keyword evidence="3" id="KW-0406">Ion transport</keyword>
<dbReference type="InterPro" id="IPR013099">
    <property type="entry name" value="K_chnl_dom"/>
</dbReference>
<protein>
    <submittedName>
        <fullName evidence="3">Potassium channel family protein</fullName>
    </submittedName>
</protein>
<evidence type="ECO:0000256" key="1">
    <source>
        <dbReference type="SAM" id="Phobius"/>
    </source>
</evidence>
<keyword evidence="1" id="KW-0812">Transmembrane</keyword>
<name>A0ABU2M7T4_9ACTN</name>
<keyword evidence="3" id="KW-0407">Ion channel</keyword>
<evidence type="ECO:0000313" key="3">
    <source>
        <dbReference type="EMBL" id="MDT0328648.1"/>
    </source>
</evidence>
<feature type="domain" description="Potassium channel" evidence="2">
    <location>
        <begin position="97"/>
        <end position="167"/>
    </location>
</feature>
<dbReference type="EMBL" id="JAVREP010000005">
    <property type="protein sequence ID" value="MDT0328648.1"/>
    <property type="molecule type" value="Genomic_DNA"/>
</dbReference>
<proteinExistence type="predicted"/>
<keyword evidence="1" id="KW-1133">Transmembrane helix</keyword>
<keyword evidence="1" id="KW-0472">Membrane</keyword>
<evidence type="ECO:0000313" key="4">
    <source>
        <dbReference type="Proteomes" id="UP001183390"/>
    </source>
</evidence>
<dbReference type="RefSeq" id="WP_311511366.1">
    <property type="nucleotide sequence ID" value="NZ_JAVREP010000005.1"/>
</dbReference>